<dbReference type="GO" id="GO:0005737">
    <property type="term" value="C:cytoplasm"/>
    <property type="evidence" value="ECO:0007669"/>
    <property type="project" value="UniProtKB-SubCell"/>
</dbReference>
<dbReference type="SUPFAM" id="SSF81301">
    <property type="entry name" value="Nucleotidyltransferase"/>
    <property type="match status" value="1"/>
</dbReference>
<evidence type="ECO:0000313" key="3">
    <source>
        <dbReference type="EMBL" id="ABL97269.1"/>
    </source>
</evidence>
<comment type="subunit">
    <text evidence="2">Interacts with ribosomal protein uL14 (rplN).</text>
</comment>
<name>A4GJH4_9BACT</name>
<dbReference type="NCBIfam" id="TIGR00090">
    <property type="entry name" value="rsfS_iojap_ybeB"/>
    <property type="match status" value="1"/>
</dbReference>
<dbReference type="GO" id="GO:0043023">
    <property type="term" value="F:ribosomal large subunit binding"/>
    <property type="evidence" value="ECO:0007669"/>
    <property type="project" value="TreeGrafter"/>
</dbReference>
<dbReference type="PANTHER" id="PTHR21043">
    <property type="entry name" value="IOJAP SUPERFAMILY ORTHOLOG"/>
    <property type="match status" value="1"/>
</dbReference>
<organism evidence="3">
    <name type="scientific">uncultured marine bacterium EB0_50A10</name>
    <dbReference type="NCBI Taxonomy" id="415440"/>
    <lineage>
        <taxon>Bacteria</taxon>
        <taxon>environmental samples</taxon>
    </lineage>
</organism>
<dbReference type="HAMAP" id="MF_01477">
    <property type="entry name" value="Iojap_RsfS"/>
    <property type="match status" value="1"/>
</dbReference>
<sequence>MPKKNLQDICSKTLVDNKAEDVLTLDINGISSFADAIIIATANSNRHAKSLSERLVESVKANGKTILGVEGKIESGWILVDCGEVVINIMKSDIREFYDLEGLWGENTLLNNSN</sequence>
<dbReference type="Gene3D" id="3.30.460.10">
    <property type="entry name" value="Beta Polymerase, domain 2"/>
    <property type="match status" value="1"/>
</dbReference>
<accession>A4GJH4</accession>
<dbReference type="Pfam" id="PF02410">
    <property type="entry name" value="RsfS"/>
    <property type="match status" value="1"/>
</dbReference>
<reference evidence="3" key="1">
    <citation type="journal article" date="2007" name="Environ. Microbiol.">
        <title>Proteorhodopsin photosystem gene clusters exhibit co-evolutionary trends and shared ancestry among diverse marine microbial phyla.</title>
        <authorList>
            <person name="McCarren J."/>
            <person name="Delong E.F."/>
        </authorList>
    </citation>
    <scope>NUCLEOTIDE SEQUENCE</scope>
</reference>
<evidence type="ECO:0000256" key="2">
    <source>
        <dbReference type="HAMAP-Rule" id="MF_01477"/>
    </source>
</evidence>
<dbReference type="GO" id="GO:0017148">
    <property type="term" value="P:negative regulation of translation"/>
    <property type="evidence" value="ECO:0007669"/>
    <property type="project" value="UniProtKB-UniRule"/>
</dbReference>
<keyword evidence="2" id="KW-0963">Cytoplasm</keyword>
<dbReference type="PANTHER" id="PTHR21043:SF0">
    <property type="entry name" value="MITOCHONDRIAL ASSEMBLY OF RIBOSOMAL LARGE SUBUNIT PROTEIN 1"/>
    <property type="match status" value="1"/>
</dbReference>
<evidence type="ECO:0000256" key="1">
    <source>
        <dbReference type="ARBA" id="ARBA00010574"/>
    </source>
</evidence>
<dbReference type="GO" id="GO:0090071">
    <property type="term" value="P:negative regulation of ribosome biogenesis"/>
    <property type="evidence" value="ECO:0007669"/>
    <property type="project" value="UniProtKB-UniRule"/>
</dbReference>
<proteinExistence type="inferred from homology"/>
<gene>
    <name evidence="2" type="primary">rsfS</name>
    <name evidence="3" type="ORF">MBMO_EB0-50A10.0033</name>
</gene>
<dbReference type="EMBL" id="EF107100">
    <property type="protein sequence ID" value="ABL97269.1"/>
    <property type="molecule type" value="Genomic_DNA"/>
</dbReference>
<comment type="subcellular location">
    <subcellularLocation>
        <location evidence="2">Cytoplasm</location>
    </subcellularLocation>
</comment>
<keyword evidence="2" id="KW-0678">Repressor</keyword>
<keyword evidence="2" id="KW-0810">Translation regulation</keyword>
<protein>
    <recommendedName>
        <fullName evidence="2">Ribosomal silencing factor RsfS</fullName>
    </recommendedName>
</protein>
<comment type="similarity">
    <text evidence="1 2">Belongs to the Iojap/RsfS family.</text>
</comment>
<dbReference type="GO" id="GO:0042256">
    <property type="term" value="P:cytosolic ribosome assembly"/>
    <property type="evidence" value="ECO:0007669"/>
    <property type="project" value="UniProtKB-UniRule"/>
</dbReference>
<dbReference type="InterPro" id="IPR004394">
    <property type="entry name" value="Iojap/RsfS/C7orf30"/>
</dbReference>
<comment type="function">
    <text evidence="2">Functions as a ribosomal silencing factor. Interacts with ribosomal protein uL14 (rplN), blocking formation of intersubunit bridge B8. Prevents association of the 30S and 50S ribosomal subunits and the formation of functional ribosomes, thus repressing translation.</text>
</comment>
<dbReference type="AlphaFoldDB" id="A4GJH4"/>
<dbReference type="InterPro" id="IPR043519">
    <property type="entry name" value="NT_sf"/>
</dbReference>